<gene>
    <name evidence="2" type="ORF">H6G81_14485</name>
</gene>
<dbReference type="EMBL" id="JACJTA010000027">
    <property type="protein sequence ID" value="MBD2605701.1"/>
    <property type="molecule type" value="Genomic_DNA"/>
</dbReference>
<accession>A0ABR8GR50</accession>
<sequence length="436" mass="49283">MTTYVILPNTGVPVPVPGLGLLIFLVDNLGEPVPPVPFEEASPDERAEMIVRRLAPKKNPAISAVFGEPDFLPFPFLQIGIKQGAAVCRLVRKFANEDSAEKFLKIIKTSQESINRSFSPEDLAEILAVDEEERPTFVQKFQKSLEDFTPQELVNMECVPTATGFLVGRNYLLTNYHVFPEKTLENQEATLVQESVSEYIAQFSYEQDFLGRKIEPISYQLERIVCFDKTLDYVLAKLNNTPTNSDANLGQAGDIFNWIPMSDDPMRIAPPITDDITDELLQQKLDDAGIELNIETLKNRAKFGEPVNIIQHPKGRRKEIILSNNWSKKIFKDFIEYEADADFSSSGSPVLNQQWQLVALHHATIAEEFQENGIKKFKTVGQKGIRISSIVEDMRNKGNQGNKEFLQFIKEFVSSQNSSTEKSQEPNQKPPYAQSY</sequence>
<comment type="caution">
    <text evidence="2">The sequence shown here is derived from an EMBL/GenBank/DDBJ whole genome shotgun (WGS) entry which is preliminary data.</text>
</comment>
<dbReference type="RefSeq" id="WP_186227675.1">
    <property type="nucleotide sequence ID" value="NZ_JACJTA010000027.1"/>
</dbReference>
<evidence type="ECO:0000256" key="1">
    <source>
        <dbReference type="SAM" id="MobiDB-lite"/>
    </source>
</evidence>
<dbReference type="Gene3D" id="2.40.10.10">
    <property type="entry name" value="Trypsin-like serine proteases"/>
    <property type="match status" value="2"/>
</dbReference>
<keyword evidence="3" id="KW-1185">Reference proteome</keyword>
<dbReference type="Proteomes" id="UP000660380">
    <property type="component" value="Unassembled WGS sequence"/>
</dbReference>
<dbReference type="SUPFAM" id="SSF50494">
    <property type="entry name" value="Trypsin-like serine proteases"/>
    <property type="match status" value="1"/>
</dbReference>
<dbReference type="PANTHER" id="PTHR14389">
    <property type="entry name" value="SI:CH1073-475A24.1"/>
    <property type="match status" value="1"/>
</dbReference>
<dbReference type="InterPro" id="IPR043504">
    <property type="entry name" value="Peptidase_S1_PA_chymotrypsin"/>
</dbReference>
<name>A0ABR8GR50_9CYAN</name>
<feature type="region of interest" description="Disordered" evidence="1">
    <location>
        <begin position="416"/>
        <end position="436"/>
    </location>
</feature>
<dbReference type="Pfam" id="PF13365">
    <property type="entry name" value="Trypsin_2"/>
    <property type="match status" value="1"/>
</dbReference>
<feature type="compositionally biased region" description="Polar residues" evidence="1">
    <location>
        <begin position="416"/>
        <end position="427"/>
    </location>
</feature>
<protein>
    <submittedName>
        <fullName evidence="2">Trypsin-like peptidase domain-containing protein</fullName>
    </submittedName>
</protein>
<evidence type="ECO:0000313" key="2">
    <source>
        <dbReference type="EMBL" id="MBD2605701.1"/>
    </source>
</evidence>
<dbReference type="InterPro" id="IPR009003">
    <property type="entry name" value="Peptidase_S1_PA"/>
</dbReference>
<reference evidence="2 3" key="1">
    <citation type="journal article" date="2020" name="ISME J.">
        <title>Comparative genomics reveals insights into cyanobacterial evolution and habitat adaptation.</title>
        <authorList>
            <person name="Chen M.Y."/>
            <person name="Teng W.K."/>
            <person name="Zhao L."/>
            <person name="Hu C.X."/>
            <person name="Zhou Y.K."/>
            <person name="Han B.P."/>
            <person name="Song L.R."/>
            <person name="Shu W.S."/>
        </authorList>
    </citation>
    <scope>NUCLEOTIDE SEQUENCE [LARGE SCALE GENOMIC DNA]</scope>
    <source>
        <strain evidence="2 3">FACHB-248</strain>
    </source>
</reference>
<evidence type="ECO:0000313" key="3">
    <source>
        <dbReference type="Proteomes" id="UP000660380"/>
    </source>
</evidence>
<organism evidence="2 3">
    <name type="scientific">Scytonema hofmannii FACHB-248</name>
    <dbReference type="NCBI Taxonomy" id="1842502"/>
    <lineage>
        <taxon>Bacteria</taxon>
        <taxon>Bacillati</taxon>
        <taxon>Cyanobacteriota</taxon>
        <taxon>Cyanophyceae</taxon>
        <taxon>Nostocales</taxon>
        <taxon>Scytonemataceae</taxon>
        <taxon>Scytonema</taxon>
    </lineage>
</organism>
<proteinExistence type="predicted"/>
<dbReference type="PANTHER" id="PTHR14389:SF3">
    <property type="entry name" value="PROTEIN FAM111A-LIKE"/>
    <property type="match status" value="1"/>
</dbReference>